<dbReference type="EMBL" id="UGMS01000001">
    <property type="protein sequence ID" value="STV82856.1"/>
    <property type="molecule type" value="Genomic_DNA"/>
</dbReference>
<accession>A0A7H4N7Y9</accession>
<dbReference type="Gene3D" id="3.10.310.10">
    <property type="entry name" value="Diaminopimelate Epimerase, Chain A, domain 1"/>
    <property type="match status" value="1"/>
</dbReference>
<dbReference type="InterPro" id="IPR007400">
    <property type="entry name" value="PrpF-like"/>
</dbReference>
<evidence type="ECO:0000256" key="1">
    <source>
        <dbReference type="ARBA" id="ARBA00007673"/>
    </source>
</evidence>
<organism evidence="3 4">
    <name type="scientific">Klebsiella michiganensis</name>
    <dbReference type="NCBI Taxonomy" id="1134687"/>
    <lineage>
        <taxon>Bacteria</taxon>
        <taxon>Pseudomonadati</taxon>
        <taxon>Pseudomonadota</taxon>
        <taxon>Gammaproteobacteria</taxon>
        <taxon>Enterobacterales</taxon>
        <taxon>Enterobacteriaceae</taxon>
        <taxon>Klebsiella/Raoultella group</taxon>
        <taxon>Klebsiella</taxon>
    </lineage>
</organism>
<evidence type="ECO:0000313" key="3">
    <source>
        <dbReference type="EMBL" id="STV82856.1"/>
    </source>
</evidence>
<reference evidence="3 4" key="1">
    <citation type="submission" date="2018-06" db="EMBL/GenBank/DDBJ databases">
        <authorList>
            <consortium name="Pathogen Informatics"/>
            <person name="Doyle S."/>
        </authorList>
    </citation>
    <scope>NUCLEOTIDE SEQUENCE [LARGE SCALE GENOMIC DNA]</scope>
    <source>
        <strain evidence="3 4">NCTC11685</strain>
    </source>
</reference>
<evidence type="ECO:0000313" key="4">
    <source>
        <dbReference type="Proteomes" id="UP000254863"/>
    </source>
</evidence>
<dbReference type="EC" id="5.3.3.6" evidence="3"/>
<gene>
    <name evidence="3" type="primary">mii_2</name>
    <name evidence="3" type="ORF">NCTC11685_03188</name>
</gene>
<comment type="similarity">
    <text evidence="1">Belongs to the PrpF family.</text>
</comment>
<dbReference type="PANTHER" id="PTHR43709">
    <property type="entry name" value="ACONITATE ISOMERASE-RELATED"/>
    <property type="match status" value="1"/>
</dbReference>
<comment type="caution">
    <text evidence="3">The sequence shown here is derived from an EMBL/GenBank/DDBJ whole genome shotgun (WGS) entry which is preliminary data.</text>
</comment>
<dbReference type="SUPFAM" id="SSF54506">
    <property type="entry name" value="Diaminopimelate epimerase-like"/>
    <property type="match status" value="1"/>
</dbReference>
<dbReference type="Proteomes" id="UP000254863">
    <property type="component" value="Unassembled WGS sequence"/>
</dbReference>
<dbReference type="GO" id="GO:0050100">
    <property type="term" value="F:methylitaconate delta-isomerase activity"/>
    <property type="evidence" value="ECO:0007669"/>
    <property type="project" value="UniProtKB-EC"/>
</dbReference>
<protein>
    <submittedName>
        <fullName evidence="3">FldA family protein</fullName>
        <ecNumber evidence="3">5.3.3.6</ecNumber>
    </submittedName>
</protein>
<proteinExistence type="inferred from homology"/>
<name>A0A7H4N7Y9_9ENTR</name>
<dbReference type="PANTHER" id="PTHR43709:SF3">
    <property type="entry name" value="ISOMERASE YBHH-RELATED"/>
    <property type="match status" value="1"/>
</dbReference>
<sequence>MGFGDVSNMVIPKPVLISPGLSGGTINVRYFMPHNCHKSLAITGAIGLASACVIPGTIANELTKLSGDGVITVEHPSGGIDVDLSHTAERPEDIRASVIRTARKILSGTVYIPE</sequence>
<evidence type="ECO:0000256" key="2">
    <source>
        <dbReference type="ARBA" id="ARBA00023235"/>
    </source>
</evidence>
<dbReference type="Pfam" id="PF04303">
    <property type="entry name" value="PrpF"/>
    <property type="match status" value="1"/>
</dbReference>
<dbReference type="AlphaFoldDB" id="A0A7H4N7Y9"/>
<keyword evidence="2 3" id="KW-0413">Isomerase</keyword>